<keyword evidence="2" id="KW-0812">Transmembrane</keyword>
<evidence type="ECO:0000313" key="3">
    <source>
        <dbReference type="EMBL" id="KAG8469571.1"/>
    </source>
</evidence>
<feature type="region of interest" description="Disordered" evidence="1">
    <location>
        <begin position="859"/>
        <end position="1028"/>
    </location>
</feature>
<feature type="compositionally biased region" description="Low complexity" evidence="1">
    <location>
        <begin position="882"/>
        <end position="895"/>
    </location>
</feature>
<dbReference type="GO" id="GO:0030041">
    <property type="term" value="P:actin filament polymerization"/>
    <property type="evidence" value="ECO:0007669"/>
    <property type="project" value="TreeGrafter"/>
</dbReference>
<dbReference type="PANTHER" id="PTHR45691">
    <property type="entry name" value="PROTEIN DIAPHANOUS"/>
    <property type="match status" value="1"/>
</dbReference>
<feature type="region of interest" description="Disordered" evidence="1">
    <location>
        <begin position="652"/>
        <end position="706"/>
    </location>
</feature>
<dbReference type="Proteomes" id="UP000751190">
    <property type="component" value="Unassembled WGS sequence"/>
</dbReference>
<dbReference type="OMA" id="CLCADGM"/>
<evidence type="ECO:0000256" key="1">
    <source>
        <dbReference type="SAM" id="MobiDB-lite"/>
    </source>
</evidence>
<comment type="caution">
    <text evidence="3">The sequence shown here is derived from an EMBL/GenBank/DDBJ whole genome shotgun (WGS) entry which is preliminary data.</text>
</comment>
<feature type="compositionally biased region" description="Low complexity" evidence="1">
    <location>
        <begin position="859"/>
        <end position="870"/>
    </location>
</feature>
<sequence length="1367" mass="140399">MLALLVAGAALGGPGVKKRWECPFPDPPSNPPLSLRSCYELCDKDGKDTPCQRRQCKDSCWYGNDFCYNSCVGGCYPWAFNTSIAQVGCSSGCQIACACGLYDGHCWRPQQTCILSNGIPDKKLSSIFNYLCAPGNAPDAVGEFCKGMSDGLPGACSSAHDQAVALVSYFYSYMASTGQETAQTCDFEGYGFIGERAGHPCALIYDPPNSPPNPPPAPTPPYSPPPPPSPVYHDPNVAICPDGSQCNPNLCGPTGESQCCENGDKCPGSVCSTCQCADCTDYAPGKPGKKPNSTATHARPSLPYVSCPSGIGVCSPSICGPVGEAQCCADGHKCPGTTCATCQCADCSDAPAGTPSGGGGVQTPSTAAPPRRGRRRALAELVRRSARAAAPVLPELEHVDVPGLEPFRAAQLGLTPVLRATLTGGGRARRSLDEDGGVRGDALMAEEERVARSLLELSSVEQQCPYAEVVPAVPPARMLGCYRACEHESANLPICNRVLCKAACWFGNDYCYNACVGGCSWASIDKVGFNASSAVEGCSAGCQAACDCGLYEGHCHHEEETCLLSRSTPGQKLGEIFNYLCTPGNAAPAISSFCAQMTSKLGARCQGPREQAEALVSFFYSYMAWTGEATAATCDFGGYGYIGKTTGHVCTAKFQPPPPPPSPPPKSPPPPPPHPPPRPPTMPPPPSPPPPPLPPPPPSPRPLISTCSTGEQCDPLQCGGRGEGQCCADGTMCPKSKCPTCLCAKCLEEQRAAAAKKAEEASNAAATGAGGGGAAADGTASSPKTLSRCPSGDECDPRFCGSRGEAQCCADGSICPGTACTACFCAHCPQSGASSAAAFFHLPLLTTPARHIVAHRGSALLSPSPSSSSAPAPPLADAHTDASAGAYGGANASDASEADDASDADGATDGPAESAPVALHAAKSHDSNATAKASDGNLNHAAKSHDSNATAKASDGNLYHAAKSHDSNATAKASDGNLNSTDGGVASKARGKPLAPPPAHPPPPSPLPPAPPPPSPRPDDGASCDGVLEPSRPHAVVQSCYHACESDKSLSRCALRQCKDGCWYGNDFCYNSCAGGCSWVYELKVSGGGCSTSCQTACKCGLYEGHCFRAEKACLLSAATPGQKLGDIFNYLCTPGNAPPAVTSFCADMTTLLPEECGSAAAQAEALVSFFHSYLLWEGSACPEADGTQCDPFACGAGGIAQCCRSGAVCPHTLCPICQCPNCGWFDPLGSVGYWNSTIGPNAWRLKHYLALNGPHFVMLASAADGAGAAPPATLGRVATGALLCVALASATALAAALVARSRRAGTPARRGVARGRGEMTAALLAEETAAEARTEAGQLGGCMTDGEHQQAVYTPFLPRGGERREP</sequence>
<feature type="region of interest" description="Disordered" evidence="1">
    <location>
        <begin position="204"/>
        <end position="228"/>
    </location>
</feature>
<reference evidence="3" key="1">
    <citation type="submission" date="2021-05" db="EMBL/GenBank/DDBJ databases">
        <title>The genome of the haptophyte Pavlova lutheri (Diacronema luteri, Pavlovales) - a model for lipid biosynthesis in eukaryotic algae.</title>
        <authorList>
            <person name="Hulatt C.J."/>
            <person name="Posewitz M.C."/>
        </authorList>
    </citation>
    <scope>NUCLEOTIDE SEQUENCE</scope>
    <source>
        <strain evidence="3">NIVA-4/92</strain>
    </source>
</reference>
<keyword evidence="4" id="KW-1185">Reference proteome</keyword>
<feature type="transmembrane region" description="Helical" evidence="2">
    <location>
        <begin position="1278"/>
        <end position="1300"/>
    </location>
</feature>
<organism evidence="3 4">
    <name type="scientific">Diacronema lutheri</name>
    <name type="common">Unicellular marine alga</name>
    <name type="synonym">Monochrysis lutheri</name>
    <dbReference type="NCBI Taxonomy" id="2081491"/>
    <lineage>
        <taxon>Eukaryota</taxon>
        <taxon>Haptista</taxon>
        <taxon>Haptophyta</taxon>
        <taxon>Pavlovophyceae</taxon>
        <taxon>Pavlovales</taxon>
        <taxon>Pavlovaceae</taxon>
        <taxon>Diacronema</taxon>
    </lineage>
</organism>
<dbReference type="EMBL" id="JAGTXO010000002">
    <property type="protein sequence ID" value="KAG8469571.1"/>
    <property type="molecule type" value="Genomic_DNA"/>
</dbReference>
<feature type="region of interest" description="Disordered" evidence="1">
    <location>
        <begin position="765"/>
        <end position="792"/>
    </location>
</feature>
<protein>
    <submittedName>
        <fullName evidence="3">Uncharacterized protein</fullName>
    </submittedName>
</protein>
<feature type="compositionally biased region" description="Polar residues" evidence="1">
    <location>
        <begin position="967"/>
        <end position="982"/>
    </location>
</feature>
<keyword evidence="2" id="KW-1133">Transmembrane helix</keyword>
<keyword evidence="2" id="KW-0472">Membrane</keyword>
<proteinExistence type="predicted"/>
<dbReference type="GO" id="GO:0005884">
    <property type="term" value="C:actin filament"/>
    <property type="evidence" value="ECO:0007669"/>
    <property type="project" value="TreeGrafter"/>
</dbReference>
<evidence type="ECO:0000256" key="2">
    <source>
        <dbReference type="SAM" id="Phobius"/>
    </source>
</evidence>
<gene>
    <name evidence="3" type="ORF">KFE25_006026</name>
</gene>
<name>A0A8J5XIB9_DIALT</name>
<feature type="region of interest" description="Disordered" evidence="1">
    <location>
        <begin position="353"/>
        <end position="374"/>
    </location>
</feature>
<dbReference type="PANTHER" id="PTHR45691:SF6">
    <property type="entry name" value="PROTEIN DIAPHANOUS"/>
    <property type="match status" value="1"/>
</dbReference>
<feature type="compositionally biased region" description="Pro residues" evidence="1">
    <location>
        <begin position="208"/>
        <end position="228"/>
    </location>
</feature>
<dbReference type="InterPro" id="IPR051412">
    <property type="entry name" value="Formin_Homology_Diaphanous_sf"/>
</dbReference>
<dbReference type="OrthoDB" id="10587516at2759"/>
<accession>A0A8J5XIB9</accession>
<feature type="compositionally biased region" description="Pro residues" evidence="1">
    <location>
        <begin position="655"/>
        <end position="701"/>
    </location>
</feature>
<feature type="compositionally biased region" description="Pro residues" evidence="1">
    <location>
        <begin position="994"/>
        <end position="1016"/>
    </location>
</feature>
<evidence type="ECO:0000313" key="4">
    <source>
        <dbReference type="Proteomes" id="UP000751190"/>
    </source>
</evidence>